<dbReference type="InterPro" id="IPR000111">
    <property type="entry name" value="Glyco_hydro_27/36_CS"/>
</dbReference>
<dbReference type="InterPro" id="IPR002241">
    <property type="entry name" value="Glyco_hydro_27"/>
</dbReference>
<comment type="function">
    <text evidence="14">Catalyzes the hydrolysis of glycosphingolipids and participates in their degradation in the lysosome.</text>
</comment>
<dbReference type="Gene3D" id="3.20.20.70">
    <property type="entry name" value="Aldolase class I"/>
    <property type="match status" value="1"/>
</dbReference>
<reference evidence="18" key="2">
    <citation type="submission" date="2025-09" db="UniProtKB">
        <authorList>
            <consortium name="Ensembl"/>
        </authorList>
    </citation>
    <scope>IDENTIFICATION</scope>
</reference>
<dbReference type="CTD" id="2717"/>
<feature type="domain" description="Alpha galactosidase A C-terminal" evidence="17">
    <location>
        <begin position="314"/>
        <end position="395"/>
    </location>
</feature>
<comment type="catalytic activity">
    <reaction evidence="12">
        <text>a globoside Gb3Cer + H2O = a beta-D-galactosyl-(1-&gt;4)-beta-D-glucosyl-(1&lt;-&gt;1)-ceramide + D-galactose</text>
        <dbReference type="Rhea" id="RHEA:48020"/>
        <dbReference type="ChEBI" id="CHEBI:4139"/>
        <dbReference type="ChEBI" id="CHEBI:15377"/>
        <dbReference type="ChEBI" id="CHEBI:79208"/>
        <dbReference type="ChEBI" id="CHEBI:88154"/>
    </reaction>
    <physiologicalReaction direction="left-to-right" evidence="12">
        <dbReference type="Rhea" id="RHEA:48021"/>
    </physiologicalReaction>
</comment>
<keyword evidence="11 15" id="KW-0326">Glycosidase</keyword>
<dbReference type="FunFam" id="3.20.20.70:FF:000070">
    <property type="entry name" value="Alpha-galactosidase"/>
    <property type="match status" value="1"/>
</dbReference>
<accession>A0A3Q2XN35</accession>
<dbReference type="Pfam" id="PF17450">
    <property type="entry name" value="Melibiase_2_C"/>
    <property type="match status" value="1"/>
</dbReference>
<evidence type="ECO:0000256" key="6">
    <source>
        <dbReference type="ARBA" id="ARBA00022801"/>
    </source>
</evidence>
<keyword evidence="9" id="KW-0325">Glycoprotein</keyword>
<evidence type="ECO:0000256" key="13">
    <source>
        <dbReference type="ARBA" id="ARBA00051382"/>
    </source>
</evidence>
<keyword evidence="19" id="KW-1185">Reference proteome</keyword>
<evidence type="ECO:0000313" key="18">
    <source>
        <dbReference type="Ensembl" id="ENSHCOP00000006083.1"/>
    </source>
</evidence>
<comment type="subcellular location">
    <subcellularLocation>
        <location evidence="2">Lysosome</location>
    </subcellularLocation>
</comment>
<comment type="subunit">
    <text evidence="4 15">Homodimer.</text>
</comment>
<dbReference type="OrthoDB" id="5795902at2759"/>
<keyword evidence="10" id="KW-0458">Lysosome</keyword>
<evidence type="ECO:0000256" key="1">
    <source>
        <dbReference type="ARBA" id="ARBA00001255"/>
    </source>
</evidence>
<evidence type="ECO:0000256" key="4">
    <source>
        <dbReference type="ARBA" id="ARBA00011738"/>
    </source>
</evidence>
<dbReference type="CDD" id="cd14792">
    <property type="entry name" value="GH27"/>
    <property type="match status" value="1"/>
</dbReference>
<evidence type="ECO:0000256" key="3">
    <source>
        <dbReference type="ARBA" id="ARBA00009743"/>
    </source>
</evidence>
<name>A0A3Q2XN35_HIPCM</name>
<comment type="catalytic activity">
    <reaction evidence="13">
        <text>a globoside Gb3Cer (d18:1(4E)) + H2O = a beta-D-Gal-(1-&gt;4)-beta-D-Glc-(1&lt;-&gt;1)-Cer(d18:1(4E)) + D-galactose</text>
        <dbReference type="Rhea" id="RHEA:21112"/>
        <dbReference type="ChEBI" id="CHEBI:4139"/>
        <dbReference type="ChEBI" id="CHEBI:15377"/>
        <dbReference type="ChEBI" id="CHEBI:17950"/>
        <dbReference type="ChEBI" id="CHEBI:18313"/>
    </reaction>
    <physiologicalReaction direction="left-to-right" evidence="13">
        <dbReference type="Rhea" id="RHEA:21113"/>
    </physiologicalReaction>
</comment>
<dbReference type="AlphaFoldDB" id="A0A3Q2XN35"/>
<dbReference type="STRING" id="109280.ENSHCOP00000006083"/>
<evidence type="ECO:0000256" key="5">
    <source>
        <dbReference type="ARBA" id="ARBA00022729"/>
    </source>
</evidence>
<dbReference type="RefSeq" id="XP_019725463.1">
    <property type="nucleotide sequence ID" value="XM_019869904.1"/>
</dbReference>
<evidence type="ECO:0000259" key="17">
    <source>
        <dbReference type="Pfam" id="PF17450"/>
    </source>
</evidence>
<keyword evidence="6 15" id="KW-0378">Hydrolase</keyword>
<dbReference type="EC" id="3.2.1.-" evidence="15"/>
<dbReference type="PRINTS" id="PR00740">
    <property type="entry name" value="GLHYDRLASE27"/>
</dbReference>
<dbReference type="GO" id="GO:0009311">
    <property type="term" value="P:oligosaccharide metabolic process"/>
    <property type="evidence" value="ECO:0007669"/>
    <property type="project" value="TreeGrafter"/>
</dbReference>
<organism evidence="18 19">
    <name type="scientific">Hippocampus comes</name>
    <name type="common">Tiger tail seahorse</name>
    <dbReference type="NCBI Taxonomy" id="109280"/>
    <lineage>
        <taxon>Eukaryota</taxon>
        <taxon>Metazoa</taxon>
        <taxon>Chordata</taxon>
        <taxon>Craniata</taxon>
        <taxon>Vertebrata</taxon>
        <taxon>Euteleostomi</taxon>
        <taxon>Actinopterygii</taxon>
        <taxon>Neopterygii</taxon>
        <taxon>Teleostei</taxon>
        <taxon>Neoteleostei</taxon>
        <taxon>Acanthomorphata</taxon>
        <taxon>Syngnathiaria</taxon>
        <taxon>Syngnathiformes</taxon>
        <taxon>Syngnathoidei</taxon>
        <taxon>Syngnathidae</taxon>
        <taxon>Hippocampus</taxon>
    </lineage>
</organism>
<dbReference type="GO" id="GO:0016020">
    <property type="term" value="C:membrane"/>
    <property type="evidence" value="ECO:0007669"/>
    <property type="project" value="GOC"/>
</dbReference>
<dbReference type="KEGG" id="hcq:109515848"/>
<evidence type="ECO:0000256" key="11">
    <source>
        <dbReference type="ARBA" id="ARBA00023295"/>
    </source>
</evidence>
<dbReference type="Proteomes" id="UP000264820">
    <property type="component" value="Unplaced"/>
</dbReference>
<dbReference type="GeneID" id="109515848"/>
<dbReference type="PANTHER" id="PTHR11452:SF14">
    <property type="entry name" value="ALPHA-GALACTOSIDASE A"/>
    <property type="match status" value="1"/>
</dbReference>
<dbReference type="GO" id="GO:0016139">
    <property type="term" value="P:glycoside catabolic process"/>
    <property type="evidence" value="ECO:0007669"/>
    <property type="project" value="TreeGrafter"/>
</dbReference>
<dbReference type="Gene3D" id="2.60.40.1180">
    <property type="entry name" value="Golgi alpha-mannosidase II"/>
    <property type="match status" value="1"/>
</dbReference>
<dbReference type="GO" id="GO:0061333">
    <property type="term" value="P:renal tubule morphogenesis"/>
    <property type="evidence" value="ECO:0007669"/>
    <property type="project" value="Ensembl"/>
</dbReference>
<keyword evidence="5 16" id="KW-0732">Signal</keyword>
<dbReference type="GeneTree" id="ENSGT00390000008751"/>
<dbReference type="InterPro" id="IPR013785">
    <property type="entry name" value="Aldolase_TIM"/>
</dbReference>
<comment type="catalytic activity">
    <reaction evidence="1">
        <text>Hydrolysis of terminal, non-reducing alpha-D-galactose residues in alpha-D-galactosides, including galactose oligosaccharides, galactomannans and galactolipids.</text>
        <dbReference type="EC" id="3.2.1.22"/>
    </reaction>
</comment>
<evidence type="ECO:0000256" key="12">
    <source>
        <dbReference type="ARBA" id="ARBA00051267"/>
    </source>
</evidence>
<evidence type="ECO:0000256" key="7">
    <source>
        <dbReference type="ARBA" id="ARBA00023098"/>
    </source>
</evidence>
<evidence type="ECO:0000256" key="2">
    <source>
        <dbReference type="ARBA" id="ARBA00004371"/>
    </source>
</evidence>
<comment type="similarity">
    <text evidence="3 15">Belongs to the glycosyl hydrolase 27 family.</text>
</comment>
<dbReference type="PROSITE" id="PS00512">
    <property type="entry name" value="ALPHA_GALACTOSIDASE"/>
    <property type="match status" value="1"/>
</dbReference>
<keyword evidence="7" id="KW-0443">Lipid metabolism</keyword>
<evidence type="ECO:0000256" key="14">
    <source>
        <dbReference type="ARBA" id="ARBA00056170"/>
    </source>
</evidence>
<protein>
    <recommendedName>
        <fullName evidence="15">Alpha-galactosidase</fullName>
        <ecNumber evidence="15">3.2.1.-</ecNumber>
    </recommendedName>
</protein>
<evidence type="ECO:0000256" key="9">
    <source>
        <dbReference type="ARBA" id="ARBA00023180"/>
    </source>
</evidence>
<evidence type="ECO:0000256" key="16">
    <source>
        <dbReference type="SAM" id="SignalP"/>
    </source>
</evidence>
<dbReference type="GO" id="GO:0097205">
    <property type="term" value="P:renal filtration"/>
    <property type="evidence" value="ECO:0007669"/>
    <property type="project" value="Ensembl"/>
</dbReference>
<dbReference type="GO" id="GO:0005576">
    <property type="term" value="C:extracellular region"/>
    <property type="evidence" value="ECO:0007669"/>
    <property type="project" value="UniProtKB-ARBA"/>
</dbReference>
<evidence type="ECO:0000256" key="8">
    <source>
        <dbReference type="ARBA" id="ARBA00023157"/>
    </source>
</evidence>
<dbReference type="GO" id="GO:0072015">
    <property type="term" value="P:podocyte development"/>
    <property type="evidence" value="ECO:0007669"/>
    <property type="project" value="Ensembl"/>
</dbReference>
<dbReference type="GO" id="GO:0005764">
    <property type="term" value="C:lysosome"/>
    <property type="evidence" value="ECO:0007669"/>
    <property type="project" value="UniProtKB-SubCell"/>
</dbReference>
<proteinExistence type="inferred from homology"/>
<dbReference type="GO" id="GO:0004557">
    <property type="term" value="F:alpha-galactosidase activity"/>
    <property type="evidence" value="ECO:0007669"/>
    <property type="project" value="UniProtKB-EC"/>
</dbReference>
<dbReference type="SUPFAM" id="SSF51445">
    <property type="entry name" value="(Trans)glycosidases"/>
    <property type="match status" value="1"/>
</dbReference>
<keyword evidence="8 15" id="KW-1015">Disulfide bond</keyword>
<dbReference type="InterPro" id="IPR035373">
    <property type="entry name" value="Melibiase/NAGA_C"/>
</dbReference>
<dbReference type="GO" id="GO:0046479">
    <property type="term" value="P:glycosphingolipid catabolic process"/>
    <property type="evidence" value="ECO:0007669"/>
    <property type="project" value="UniProtKB-ARBA"/>
</dbReference>
<sequence>MSLTASVWMLFFVGLWGRTKPLDNGLARTPTMGWLHWERFMCNTNCDADPDNCISERLYMMMADVMAAEGWREAGYQYVCIDDCWMSKSRDAGGRLQADPRRFPGGIKKLADYVHSKGLKLGIYADVGTSTCAGYPGSLAHYDTDAQTFAEWEVDLLKFDGCSMDTTLLEEGYVNMSKALNRTGRPILYSCEWPLYEWPSQKPNYNTIAETCNQWRNFADAYDSWSSVKSILDWTATHQDIIVPSAGPGGWNDPDMLVIGNFGLSRDQQESQMALWAIMAAPLLMSNDLRSICRHSKELLQNRHIIAISQDELGKQGYRTAKVDHFEVWERPLSQGWLAIAVLNALEIGGPRRFSLKAAPGWKTCTPLCNITQILPQYEEVGVQIGHQVSVNPSGTALLVIMPISMKKHDQRFLKMQWSEKQTLL</sequence>
<evidence type="ECO:0000256" key="10">
    <source>
        <dbReference type="ARBA" id="ARBA00023228"/>
    </source>
</evidence>
<dbReference type="InterPro" id="IPR013780">
    <property type="entry name" value="Glyco_hydro_b"/>
</dbReference>
<dbReference type="InterPro" id="IPR017853">
    <property type="entry name" value="GH"/>
</dbReference>
<dbReference type="Pfam" id="PF16499">
    <property type="entry name" value="Melibiase_2"/>
    <property type="match status" value="1"/>
</dbReference>
<evidence type="ECO:0000256" key="15">
    <source>
        <dbReference type="RuleBase" id="RU361168"/>
    </source>
</evidence>
<dbReference type="PANTHER" id="PTHR11452">
    <property type="entry name" value="ALPHA-GALACTOSIDASE/ALPHA-N-ACETYLGALACTOSAMINIDASE"/>
    <property type="match status" value="1"/>
</dbReference>
<dbReference type="FunFam" id="2.60.40.1180:FF:000017">
    <property type="entry name" value="Alpha-galactosidase A"/>
    <property type="match status" value="1"/>
</dbReference>
<dbReference type="SUPFAM" id="SSF51011">
    <property type="entry name" value="Glycosyl hydrolase domain"/>
    <property type="match status" value="1"/>
</dbReference>
<dbReference type="Ensembl" id="ENSHCOT00000004267.1">
    <property type="protein sequence ID" value="ENSHCOP00000006083.1"/>
    <property type="gene ID" value="ENSHCOG00000007841.1"/>
</dbReference>
<reference evidence="18" key="1">
    <citation type="submission" date="2025-08" db="UniProtKB">
        <authorList>
            <consortium name="Ensembl"/>
        </authorList>
    </citation>
    <scope>IDENTIFICATION</scope>
</reference>
<evidence type="ECO:0000313" key="19">
    <source>
        <dbReference type="Proteomes" id="UP000264820"/>
    </source>
</evidence>
<feature type="chain" id="PRO_5018763504" description="Alpha-galactosidase" evidence="16">
    <location>
        <begin position="22"/>
        <end position="425"/>
    </location>
</feature>
<feature type="signal peptide" evidence="16">
    <location>
        <begin position="1"/>
        <end position="21"/>
    </location>
</feature>